<gene>
    <name evidence="1" type="ORF">HNQ71_006394</name>
</gene>
<protein>
    <submittedName>
        <fullName evidence="1">Uncharacterized protein</fullName>
    </submittedName>
</protein>
<dbReference type="Proteomes" id="UP000556329">
    <property type="component" value="Unassembled WGS sequence"/>
</dbReference>
<evidence type="ECO:0000313" key="1">
    <source>
        <dbReference type="EMBL" id="MBB6413690.1"/>
    </source>
</evidence>
<comment type="caution">
    <text evidence="1">The sequence shown here is derived from an EMBL/GenBank/DDBJ whole genome shotgun (WGS) entry which is preliminary data.</text>
</comment>
<reference evidence="1 2" key="1">
    <citation type="submission" date="2020-08" db="EMBL/GenBank/DDBJ databases">
        <title>Genomic Encyclopedia of Type Strains, Phase IV (KMG-IV): sequencing the most valuable type-strain genomes for metagenomic binning, comparative biology and taxonomic classification.</title>
        <authorList>
            <person name="Goeker M."/>
        </authorList>
    </citation>
    <scope>NUCLEOTIDE SEQUENCE [LARGE SCALE GENOMIC DNA]</scope>
    <source>
        <strain evidence="1 2">DSM 100039</strain>
    </source>
</reference>
<keyword evidence="2" id="KW-1185">Reference proteome</keyword>
<evidence type="ECO:0000313" key="2">
    <source>
        <dbReference type="Proteomes" id="UP000556329"/>
    </source>
</evidence>
<sequence>MHFPEGEANNAEKLRLKKRIETMTRLELQIRVIFLEGFIKGVTGNLAPVSPT</sequence>
<organism evidence="1 2">
    <name type="scientific">Mesorhizobium sangaii</name>
    <dbReference type="NCBI Taxonomy" id="505389"/>
    <lineage>
        <taxon>Bacteria</taxon>
        <taxon>Pseudomonadati</taxon>
        <taxon>Pseudomonadota</taxon>
        <taxon>Alphaproteobacteria</taxon>
        <taxon>Hyphomicrobiales</taxon>
        <taxon>Phyllobacteriaceae</taxon>
        <taxon>Mesorhizobium</taxon>
    </lineage>
</organism>
<dbReference type="AlphaFoldDB" id="A0A841PT04"/>
<proteinExistence type="predicted"/>
<dbReference type="EMBL" id="JACHEF010000008">
    <property type="protein sequence ID" value="MBB6413690.1"/>
    <property type="molecule type" value="Genomic_DNA"/>
</dbReference>
<name>A0A841PT04_9HYPH</name>
<accession>A0A841PT04</accession>